<name>A0A4Y8LUK7_9BACL</name>
<sequence>MLHFVNGGKGKIYGEILVWRELCTEVRKYRSTEDADMRKSLDESIYGWAAFACLERRTSGAGGQTFSVILLS</sequence>
<gene>
    <name evidence="1" type="ORF">E2980_15940</name>
</gene>
<reference evidence="1 2" key="1">
    <citation type="submission" date="2019-03" db="EMBL/GenBank/DDBJ databases">
        <title>Cohnella endophytica sp. nov., a novel endophytic bacterium isolated from bark of Sonneratia apetala.</title>
        <authorList>
            <person name="Tuo L."/>
        </authorList>
    </citation>
    <scope>NUCLEOTIDE SEQUENCE [LARGE SCALE GENOMIC DNA]</scope>
    <source>
        <strain evidence="1 2">CCTCC AB 208254</strain>
    </source>
</reference>
<proteinExistence type="predicted"/>
<dbReference type="AlphaFoldDB" id="A0A4Y8LUK7"/>
<organism evidence="1 2">
    <name type="scientific">Cohnella luojiensis</name>
    <dbReference type="NCBI Taxonomy" id="652876"/>
    <lineage>
        <taxon>Bacteria</taxon>
        <taxon>Bacillati</taxon>
        <taxon>Bacillota</taxon>
        <taxon>Bacilli</taxon>
        <taxon>Bacillales</taxon>
        <taxon>Paenibacillaceae</taxon>
        <taxon>Cohnella</taxon>
    </lineage>
</organism>
<dbReference type="EMBL" id="SOMN01000025">
    <property type="protein sequence ID" value="TFE24538.1"/>
    <property type="molecule type" value="Genomic_DNA"/>
</dbReference>
<comment type="caution">
    <text evidence="1">The sequence shown here is derived from an EMBL/GenBank/DDBJ whole genome shotgun (WGS) entry which is preliminary data.</text>
</comment>
<evidence type="ECO:0000313" key="2">
    <source>
        <dbReference type="Proteomes" id="UP000297900"/>
    </source>
</evidence>
<keyword evidence="2" id="KW-1185">Reference proteome</keyword>
<protein>
    <submittedName>
        <fullName evidence="1">Uncharacterized protein</fullName>
    </submittedName>
</protein>
<dbReference type="Proteomes" id="UP000297900">
    <property type="component" value="Unassembled WGS sequence"/>
</dbReference>
<evidence type="ECO:0000313" key="1">
    <source>
        <dbReference type="EMBL" id="TFE24538.1"/>
    </source>
</evidence>
<accession>A0A4Y8LUK7</accession>
<dbReference type="RefSeq" id="WP_135153180.1">
    <property type="nucleotide sequence ID" value="NZ_SOMN01000025.1"/>
</dbReference>